<keyword evidence="1" id="KW-0812">Transmembrane</keyword>
<dbReference type="GeneID" id="301140713"/>
<evidence type="ECO:0000313" key="3">
    <source>
        <dbReference type="Proteomes" id="UP001342826"/>
    </source>
</evidence>
<sequence>MDSKVKILILFYLSILFLGSFFIIALLQLNLFQQFLRISINTKPIEPSLQYFFTGIIGASLYQLYLFITKYVNGMLTNPSEWVKYIFYPVLASGTAVVTVVLIDSGILFIEFVEGDETFSAQAGTAFLVGFGFTKIITLYKRLTSKLFSGQGVDDKDNE</sequence>
<keyword evidence="1" id="KW-1133">Transmembrane helix</keyword>
<protein>
    <submittedName>
        <fullName evidence="2">Uncharacterized protein</fullName>
    </submittedName>
</protein>
<organism evidence="2 3">
    <name type="scientific">Metabacillus fastidiosus</name>
    <dbReference type="NCBI Taxonomy" id="1458"/>
    <lineage>
        <taxon>Bacteria</taxon>
        <taxon>Bacillati</taxon>
        <taxon>Bacillota</taxon>
        <taxon>Bacilli</taxon>
        <taxon>Bacillales</taxon>
        <taxon>Bacillaceae</taxon>
        <taxon>Metabacillus</taxon>
    </lineage>
</organism>
<comment type="caution">
    <text evidence="2">The sequence shown here is derived from an EMBL/GenBank/DDBJ whole genome shotgun (WGS) entry which is preliminary data.</text>
</comment>
<feature type="transmembrane region" description="Helical" evidence="1">
    <location>
        <begin position="119"/>
        <end position="140"/>
    </location>
</feature>
<dbReference type="RefSeq" id="WP_066228115.1">
    <property type="nucleotide sequence ID" value="NZ_JARTFQ010000005.1"/>
</dbReference>
<evidence type="ECO:0000256" key="1">
    <source>
        <dbReference type="SAM" id="Phobius"/>
    </source>
</evidence>
<feature type="transmembrane region" description="Helical" evidence="1">
    <location>
        <begin position="49"/>
        <end position="73"/>
    </location>
</feature>
<dbReference type="Proteomes" id="UP001342826">
    <property type="component" value="Unassembled WGS sequence"/>
</dbReference>
<evidence type="ECO:0000313" key="2">
    <source>
        <dbReference type="EMBL" id="MED4400113.1"/>
    </source>
</evidence>
<proteinExistence type="predicted"/>
<keyword evidence="1" id="KW-0472">Membrane</keyword>
<accession>A0ABU6NTT8</accession>
<feature type="transmembrane region" description="Helical" evidence="1">
    <location>
        <begin position="7"/>
        <end position="29"/>
    </location>
</feature>
<reference evidence="2 3" key="1">
    <citation type="submission" date="2023-03" db="EMBL/GenBank/DDBJ databases">
        <title>Bacillus Genome Sequencing.</title>
        <authorList>
            <person name="Dunlap C."/>
        </authorList>
    </citation>
    <scope>NUCLEOTIDE SEQUENCE [LARGE SCALE GENOMIC DNA]</scope>
    <source>
        <strain evidence="2 3">NRS-1717</strain>
    </source>
</reference>
<feature type="transmembrane region" description="Helical" evidence="1">
    <location>
        <begin position="85"/>
        <end position="113"/>
    </location>
</feature>
<gene>
    <name evidence="2" type="ORF">P9271_01915</name>
</gene>
<keyword evidence="3" id="KW-1185">Reference proteome</keyword>
<name>A0ABU6NTT8_9BACI</name>
<dbReference type="EMBL" id="JARTFS010000001">
    <property type="protein sequence ID" value="MED4400113.1"/>
    <property type="molecule type" value="Genomic_DNA"/>
</dbReference>